<dbReference type="InterPro" id="IPR001464">
    <property type="entry name" value="Annexin"/>
</dbReference>
<dbReference type="GO" id="GO:0005886">
    <property type="term" value="C:plasma membrane"/>
    <property type="evidence" value="ECO:0007669"/>
    <property type="project" value="TreeGrafter"/>
</dbReference>
<dbReference type="FunFam" id="1.10.220.10:FF:000022">
    <property type="entry name" value="Annexin A5"/>
    <property type="match status" value="1"/>
</dbReference>
<name>A0A8C2ZGA2_CYCLU</name>
<keyword evidence="12" id="KW-1185">Reference proteome</keyword>
<dbReference type="PROSITE" id="PS51897">
    <property type="entry name" value="ANNEXIN_2"/>
    <property type="match status" value="4"/>
</dbReference>
<keyword evidence="6 10" id="KW-0041">Annexin</keyword>
<evidence type="ECO:0000313" key="12">
    <source>
        <dbReference type="Proteomes" id="UP000694565"/>
    </source>
</evidence>
<dbReference type="InterPro" id="IPR037104">
    <property type="entry name" value="Annexin_sf"/>
</dbReference>
<organism evidence="11 12">
    <name type="scientific">Cyclopterus lumpus</name>
    <name type="common">Lumpsucker</name>
    <dbReference type="NCBI Taxonomy" id="8103"/>
    <lineage>
        <taxon>Eukaryota</taxon>
        <taxon>Metazoa</taxon>
        <taxon>Chordata</taxon>
        <taxon>Craniata</taxon>
        <taxon>Vertebrata</taxon>
        <taxon>Euteleostomi</taxon>
        <taxon>Actinopterygii</taxon>
        <taxon>Neopterygii</taxon>
        <taxon>Teleostei</taxon>
        <taxon>Neoteleostei</taxon>
        <taxon>Acanthomorphata</taxon>
        <taxon>Eupercaria</taxon>
        <taxon>Perciformes</taxon>
        <taxon>Cottioidei</taxon>
        <taxon>Cottales</taxon>
        <taxon>Cyclopteridae</taxon>
        <taxon>Cyclopterus</taxon>
    </lineage>
</organism>
<dbReference type="GeneTree" id="ENSGT00940000155988"/>
<dbReference type="GO" id="GO:0005509">
    <property type="term" value="F:calcium ion binding"/>
    <property type="evidence" value="ECO:0007669"/>
    <property type="project" value="InterPro"/>
</dbReference>
<dbReference type="FunFam" id="1.10.220.10:FF:000002">
    <property type="entry name" value="Annexin"/>
    <property type="match status" value="1"/>
</dbReference>
<keyword evidence="5" id="KW-0007">Acetylation</keyword>
<sequence>MAISAVLQKEIYKKRHSFVSISPMLQATVKASRNFNATDDAEILYKAMKGIGTDEEAILQLLVARSNAQRQQIKVAFKTLFGKDLVDRLKGELGGKFETLVVGLMTPPLAYDVSLLRNAIKGAGTDEKVLVEILASRTPEQVKDIVAAYRKEYDNDLEEDVSGDTSGHFKRLLVILLQVNLLSSVLVSSRLYMSPLLYPFDMFLWSQVLFKAGEQKFGTDEQTFVTILGNRSAEHLRKVFDAYMKLAGYEMEESIKRETSGGLEDLLLAVVKCARSVPTYFAETLYYAMKGAGTDDNTLIRVMVTRSEVDLLEIRTEFRKLFACSLFSMIKGDTGGDYRKALLLLCGGDDE</sequence>
<evidence type="ECO:0000256" key="3">
    <source>
        <dbReference type="ARBA" id="ARBA00022737"/>
    </source>
</evidence>
<keyword evidence="8" id="KW-0968">Cytoplasmic vesicle</keyword>
<dbReference type="FunFam" id="1.10.220.10:FF:000003">
    <property type="entry name" value="Annexin"/>
    <property type="match status" value="1"/>
</dbReference>
<evidence type="ECO:0000313" key="11">
    <source>
        <dbReference type="Ensembl" id="ENSCLMP00005026944.1"/>
    </source>
</evidence>
<evidence type="ECO:0000256" key="6">
    <source>
        <dbReference type="ARBA" id="ARBA00023216"/>
    </source>
</evidence>
<dbReference type="InterPro" id="IPR018252">
    <property type="entry name" value="Annexin_repeat_CS"/>
</dbReference>
<dbReference type="GO" id="GO:0005544">
    <property type="term" value="F:calcium-dependent phospholipid binding"/>
    <property type="evidence" value="ECO:0007669"/>
    <property type="project" value="UniProtKB-KW"/>
</dbReference>
<evidence type="ECO:0000256" key="4">
    <source>
        <dbReference type="ARBA" id="ARBA00022837"/>
    </source>
</evidence>
<dbReference type="SMART" id="SM00335">
    <property type="entry name" value="ANX"/>
    <property type="match status" value="4"/>
</dbReference>
<dbReference type="AlphaFoldDB" id="A0A8C2ZGA2"/>
<keyword evidence="7 10" id="KW-0111">Calcium/phospholipid-binding</keyword>
<dbReference type="PRINTS" id="PR00200">
    <property type="entry name" value="ANNEXINIV"/>
</dbReference>
<keyword evidence="4 10" id="KW-0106">Calcium</keyword>
<evidence type="ECO:0000256" key="2">
    <source>
        <dbReference type="ARBA" id="ARBA00022553"/>
    </source>
</evidence>
<dbReference type="Gene3D" id="1.10.220.10">
    <property type="entry name" value="Annexin"/>
    <property type="match status" value="4"/>
</dbReference>
<accession>A0A8C2ZGA2</accession>
<dbReference type="InterPro" id="IPR002391">
    <property type="entry name" value="ANX4"/>
</dbReference>
<evidence type="ECO:0000256" key="5">
    <source>
        <dbReference type="ARBA" id="ARBA00022990"/>
    </source>
</evidence>
<dbReference type="PANTHER" id="PTHR10502">
    <property type="entry name" value="ANNEXIN"/>
    <property type="match status" value="1"/>
</dbReference>
<dbReference type="Proteomes" id="UP000694565">
    <property type="component" value="Unplaced"/>
</dbReference>
<evidence type="ECO:0000256" key="7">
    <source>
        <dbReference type="ARBA" id="ARBA00023302"/>
    </source>
</evidence>
<dbReference type="SUPFAM" id="SSF47874">
    <property type="entry name" value="Annexin"/>
    <property type="match status" value="1"/>
</dbReference>
<comment type="similarity">
    <text evidence="1 10">Belongs to the annexin family.</text>
</comment>
<dbReference type="GO" id="GO:0005634">
    <property type="term" value="C:nucleus"/>
    <property type="evidence" value="ECO:0007669"/>
    <property type="project" value="TreeGrafter"/>
</dbReference>
<reference evidence="11" key="1">
    <citation type="submission" date="2025-08" db="UniProtKB">
        <authorList>
            <consortium name="Ensembl"/>
        </authorList>
    </citation>
    <scope>IDENTIFICATION</scope>
</reference>
<comment type="domain">
    <text evidence="10">A pair of annexin repeats may form one binding site for calcium and phospholipid.</text>
</comment>
<dbReference type="Pfam" id="PF00191">
    <property type="entry name" value="Annexin"/>
    <property type="match status" value="4"/>
</dbReference>
<dbReference type="Ensembl" id="ENSCLMT00005028116.1">
    <property type="protein sequence ID" value="ENSCLMP00005026944.1"/>
    <property type="gene ID" value="ENSCLMG00005011471.1"/>
</dbReference>
<evidence type="ECO:0000256" key="1">
    <source>
        <dbReference type="ARBA" id="ARBA00007831"/>
    </source>
</evidence>
<evidence type="ECO:0000256" key="10">
    <source>
        <dbReference type="RuleBase" id="RU003540"/>
    </source>
</evidence>
<dbReference type="GO" id="GO:0042589">
    <property type="term" value="C:zymogen granule membrane"/>
    <property type="evidence" value="ECO:0007669"/>
    <property type="project" value="UniProtKB-SubCell"/>
</dbReference>
<dbReference type="FunFam" id="1.10.220.10:FF:000004">
    <property type="entry name" value="Annexin"/>
    <property type="match status" value="1"/>
</dbReference>
<keyword evidence="2" id="KW-0597">Phosphoprotein</keyword>
<proteinExistence type="inferred from homology"/>
<keyword evidence="3 10" id="KW-0677">Repeat</keyword>
<comment type="subcellular location">
    <subcellularLocation>
        <location evidence="9">Zymogen granule membrane</location>
        <topology evidence="9">Peripheral membrane protein</topology>
    </subcellularLocation>
</comment>
<evidence type="ECO:0000256" key="8">
    <source>
        <dbReference type="ARBA" id="ARBA00023329"/>
    </source>
</evidence>
<evidence type="ECO:0000256" key="9">
    <source>
        <dbReference type="ARBA" id="ARBA00024321"/>
    </source>
</evidence>
<dbReference type="PANTHER" id="PTHR10502:SF26">
    <property type="entry name" value="ANNEXIN A5"/>
    <property type="match status" value="1"/>
</dbReference>
<dbReference type="PRINTS" id="PR00196">
    <property type="entry name" value="ANNEXIN"/>
</dbReference>
<dbReference type="PROSITE" id="PS00223">
    <property type="entry name" value="ANNEXIN_1"/>
    <property type="match status" value="3"/>
</dbReference>
<gene>
    <name evidence="11" type="primary">anxa5b</name>
</gene>
<dbReference type="InterPro" id="IPR018502">
    <property type="entry name" value="Annexin_repeat"/>
</dbReference>
<protein>
    <recommendedName>
        <fullName evidence="10">Annexin</fullName>
    </recommendedName>
</protein>
<dbReference type="GO" id="GO:0001786">
    <property type="term" value="F:phosphatidylserine binding"/>
    <property type="evidence" value="ECO:0007669"/>
    <property type="project" value="TreeGrafter"/>
</dbReference>
<reference evidence="11" key="2">
    <citation type="submission" date="2025-09" db="UniProtKB">
        <authorList>
            <consortium name="Ensembl"/>
        </authorList>
    </citation>
    <scope>IDENTIFICATION</scope>
</reference>